<dbReference type="SUPFAM" id="SSF52833">
    <property type="entry name" value="Thioredoxin-like"/>
    <property type="match status" value="1"/>
</dbReference>
<dbReference type="Gene3D" id="3.40.30.10">
    <property type="entry name" value="Glutaredoxin"/>
    <property type="match status" value="1"/>
</dbReference>
<dbReference type="OrthoDB" id="8779161at2"/>
<evidence type="ECO:0000313" key="2">
    <source>
        <dbReference type="Proteomes" id="UP000225548"/>
    </source>
</evidence>
<dbReference type="EMBL" id="PDJG01000001">
    <property type="protein sequence ID" value="PFG32404.1"/>
    <property type="molecule type" value="Genomic_DNA"/>
</dbReference>
<protein>
    <recommendedName>
        <fullName evidence="3">Glutaredoxin</fullName>
    </recommendedName>
</protein>
<reference evidence="1 2" key="1">
    <citation type="submission" date="2017-10" db="EMBL/GenBank/DDBJ databases">
        <title>Sequencing the genomes of 1000 actinobacteria strains.</title>
        <authorList>
            <person name="Klenk H.-P."/>
        </authorList>
    </citation>
    <scope>NUCLEOTIDE SEQUENCE [LARGE SCALE GENOMIC DNA]</scope>
    <source>
        <strain evidence="1 2">DSM 18966</strain>
    </source>
</reference>
<keyword evidence="2" id="KW-1185">Reference proteome</keyword>
<evidence type="ECO:0008006" key="3">
    <source>
        <dbReference type="Google" id="ProtNLM"/>
    </source>
</evidence>
<dbReference type="InterPro" id="IPR036249">
    <property type="entry name" value="Thioredoxin-like_sf"/>
</dbReference>
<sequence>MPTEPAAPFVVTVVHAPACHFCLDAEEALAVLAVRYSLDVRSIEIDSPEGRRLVAEHRPAMNPLVLLDGVFFSSGRLPRKKFVKALELRARACPIAGAV</sequence>
<dbReference type="RefSeq" id="WP_098453780.1">
    <property type="nucleotide sequence ID" value="NZ_PDJG01000001.1"/>
</dbReference>
<comment type="caution">
    <text evidence="1">The sequence shown here is derived from an EMBL/GenBank/DDBJ whole genome shotgun (WGS) entry which is preliminary data.</text>
</comment>
<organism evidence="1 2">
    <name type="scientific">Sanguibacter antarcticus</name>
    <dbReference type="NCBI Taxonomy" id="372484"/>
    <lineage>
        <taxon>Bacteria</taxon>
        <taxon>Bacillati</taxon>
        <taxon>Actinomycetota</taxon>
        <taxon>Actinomycetes</taxon>
        <taxon>Micrococcales</taxon>
        <taxon>Sanguibacteraceae</taxon>
        <taxon>Sanguibacter</taxon>
    </lineage>
</organism>
<dbReference type="AlphaFoldDB" id="A0A2A9E0N7"/>
<gene>
    <name evidence="1" type="ORF">ATL42_0235</name>
</gene>
<accession>A0A2A9E0N7</accession>
<dbReference type="Proteomes" id="UP000225548">
    <property type="component" value="Unassembled WGS sequence"/>
</dbReference>
<evidence type="ECO:0000313" key="1">
    <source>
        <dbReference type="EMBL" id="PFG32404.1"/>
    </source>
</evidence>
<name>A0A2A9E0N7_9MICO</name>
<proteinExistence type="predicted"/>